<dbReference type="GO" id="GO:0001522">
    <property type="term" value="P:pseudouridine synthesis"/>
    <property type="evidence" value="ECO:0007669"/>
    <property type="project" value="InterPro"/>
</dbReference>
<keyword evidence="5" id="KW-1185">Reference proteome</keyword>
<dbReference type="AlphaFoldDB" id="A0A812J3H0"/>
<sequence length="963" mass="106409">MLKACANAGDIHVAERLFQSLCSQRIAPNSKTFGKLIEAAAKSAHPHHAVSWLQEMQRCSFKPDLLNYNEVIAAAANAHDLDSAVAWLAHLETENLQPNIFSYNSVLSAAAKKGDLRISRAIYQQMQEAGTRPDMYTFNTIISAAARAESGVAAADEWLRIMKSASVTPGPETFNALMDVAAKHHDLPAAEHWFRELVAEGWLPSAVSWRTLIAASISCEEMPAAATSLQAMAASKIQPDAVTYSRLLRAAARSRCSMHTWLRHMPQPSREDAGLVTNILADAAAEAGDAAEAQRFLEQIRTLKLQPDLFTYTAVIKACVHAGDVRGAEHNFNLMSQQVRPDLAAFGLMLRSCLQMPNGLRQEKAMAWFRSMCDSCLSPSVLEYTQLLQALAEPGHPDVEAVFREMLMRGVLPTRVTIKVVEKVLGRRVVKRLLEELNVDETSLGDLVTADFQRRHTLTAPRAKEFERQKRLAYLSQPNRDKKGNPPRGSVSMCGAKVCLKLPLSPALVVDVATGVDMAIHGLPKSDGSHCMKFLVGSAVCPRLHNMFAMFASVNWPKVMSPDATAEEHRGSVVIPRFRPTCQGRTPLKANDLVYFPKVMSPVPKKRLPVAQQKEVPGWLLRRIIYKDTDFLVLDKPIGWSVAPGKHVGGTHLLRLLPSLQFGMEEPPRLVHRLSTEMSGVLLLARHKAAASFAKDMVAQRSFWQRELWAVVCGRTPKSGQVSMPLALERLGTGSVAKPVREDDGGLPAMTEYSSLLYSPLAGGLTLLSMNPYSGRYHQTRAHCAFGLRAPMVGDPIYYQLSNELSTVSDFKVRYHSAEARRERAELVGAQPRLHLHSRQLTIKTFAGKEVTVTAPLPPHMSTTFHALGWSQWLRRAERRAAVQSAWRAEEDPHIIEALAQARIEADQRPKEPHSGSEEDDAGEPGEPEAEDAPESWGDQVDQVDQDLDTAAAGRGRRSRRRT</sequence>
<reference evidence="4" key="1">
    <citation type="submission" date="2021-02" db="EMBL/GenBank/DDBJ databases">
        <authorList>
            <person name="Dougan E. K."/>
            <person name="Rhodes N."/>
            <person name="Thang M."/>
            <person name="Chan C."/>
        </authorList>
    </citation>
    <scope>NUCLEOTIDE SEQUENCE</scope>
</reference>
<dbReference type="SUPFAM" id="SSF55120">
    <property type="entry name" value="Pseudouridine synthase"/>
    <property type="match status" value="1"/>
</dbReference>
<feature type="repeat" description="PPR" evidence="1">
    <location>
        <begin position="29"/>
        <end position="63"/>
    </location>
</feature>
<dbReference type="Pfam" id="PF01535">
    <property type="entry name" value="PPR"/>
    <property type="match status" value="1"/>
</dbReference>
<feature type="compositionally biased region" description="Acidic residues" evidence="2">
    <location>
        <begin position="918"/>
        <end position="934"/>
    </location>
</feature>
<protein>
    <recommendedName>
        <fullName evidence="3">Pseudouridine synthase RsuA/RluA-like domain-containing protein</fullName>
    </recommendedName>
</protein>
<evidence type="ECO:0000256" key="2">
    <source>
        <dbReference type="SAM" id="MobiDB-lite"/>
    </source>
</evidence>
<dbReference type="PROSITE" id="PS51375">
    <property type="entry name" value="PPR"/>
    <property type="match status" value="4"/>
</dbReference>
<dbReference type="PANTHER" id="PTHR46862">
    <property type="entry name" value="OS07G0661900 PROTEIN"/>
    <property type="match status" value="1"/>
</dbReference>
<organism evidence="4 5">
    <name type="scientific">Symbiodinium natans</name>
    <dbReference type="NCBI Taxonomy" id="878477"/>
    <lineage>
        <taxon>Eukaryota</taxon>
        <taxon>Sar</taxon>
        <taxon>Alveolata</taxon>
        <taxon>Dinophyceae</taxon>
        <taxon>Suessiales</taxon>
        <taxon>Symbiodiniaceae</taxon>
        <taxon>Symbiodinium</taxon>
    </lineage>
</organism>
<dbReference type="NCBIfam" id="TIGR00756">
    <property type="entry name" value="PPR"/>
    <property type="match status" value="2"/>
</dbReference>
<name>A0A812J3H0_9DINO</name>
<dbReference type="GO" id="GO:0009982">
    <property type="term" value="F:pseudouridine synthase activity"/>
    <property type="evidence" value="ECO:0007669"/>
    <property type="project" value="InterPro"/>
</dbReference>
<proteinExistence type="predicted"/>
<gene>
    <name evidence="4" type="ORF">SNAT2548_LOCUS5053</name>
</gene>
<dbReference type="InterPro" id="IPR002885">
    <property type="entry name" value="PPR_rpt"/>
</dbReference>
<dbReference type="CDD" id="cd02869">
    <property type="entry name" value="PseudoU_synth_RluA_like"/>
    <property type="match status" value="1"/>
</dbReference>
<dbReference type="GO" id="GO:0003723">
    <property type="term" value="F:RNA binding"/>
    <property type="evidence" value="ECO:0007669"/>
    <property type="project" value="InterPro"/>
</dbReference>
<dbReference type="PANTHER" id="PTHR46862:SF3">
    <property type="entry name" value="OS07G0661900 PROTEIN"/>
    <property type="match status" value="1"/>
</dbReference>
<feature type="region of interest" description="Disordered" evidence="2">
    <location>
        <begin position="906"/>
        <end position="963"/>
    </location>
</feature>
<feature type="repeat" description="PPR" evidence="1">
    <location>
        <begin position="170"/>
        <end position="204"/>
    </location>
</feature>
<evidence type="ECO:0000259" key="3">
    <source>
        <dbReference type="Pfam" id="PF00849"/>
    </source>
</evidence>
<dbReference type="Gene3D" id="3.30.2350.10">
    <property type="entry name" value="Pseudouridine synthase"/>
    <property type="match status" value="1"/>
</dbReference>
<dbReference type="Pfam" id="PF00849">
    <property type="entry name" value="PseudoU_synth_2"/>
    <property type="match status" value="1"/>
</dbReference>
<dbReference type="InterPro" id="IPR020103">
    <property type="entry name" value="PsdUridine_synth_cat_dom_sf"/>
</dbReference>
<dbReference type="Gene3D" id="1.25.40.10">
    <property type="entry name" value="Tetratricopeptide repeat domain"/>
    <property type="match status" value="3"/>
</dbReference>
<feature type="domain" description="Pseudouridine synthase RsuA/RluA-like" evidence="3">
    <location>
        <begin position="630"/>
        <end position="785"/>
    </location>
</feature>
<dbReference type="InterPro" id="IPR011990">
    <property type="entry name" value="TPR-like_helical_dom_sf"/>
</dbReference>
<dbReference type="EMBL" id="CAJNDS010000315">
    <property type="protein sequence ID" value="CAE7191572.1"/>
    <property type="molecule type" value="Genomic_DNA"/>
</dbReference>
<accession>A0A812J3H0</accession>
<dbReference type="Pfam" id="PF13041">
    <property type="entry name" value="PPR_2"/>
    <property type="match status" value="1"/>
</dbReference>
<evidence type="ECO:0000313" key="5">
    <source>
        <dbReference type="Proteomes" id="UP000604046"/>
    </source>
</evidence>
<dbReference type="Proteomes" id="UP000604046">
    <property type="component" value="Unassembled WGS sequence"/>
</dbReference>
<evidence type="ECO:0000313" key="4">
    <source>
        <dbReference type="EMBL" id="CAE7191572.1"/>
    </source>
</evidence>
<dbReference type="InterPro" id="IPR006145">
    <property type="entry name" value="PsdUridine_synth_RsuA/RluA"/>
</dbReference>
<comment type="caution">
    <text evidence="4">The sequence shown here is derived from an EMBL/GenBank/DDBJ whole genome shotgun (WGS) entry which is preliminary data.</text>
</comment>
<feature type="repeat" description="PPR" evidence="1">
    <location>
        <begin position="134"/>
        <end position="169"/>
    </location>
</feature>
<feature type="repeat" description="PPR" evidence="1">
    <location>
        <begin position="99"/>
        <end position="133"/>
    </location>
</feature>
<feature type="compositionally biased region" description="Basic and acidic residues" evidence="2">
    <location>
        <begin position="906"/>
        <end position="917"/>
    </location>
</feature>
<evidence type="ECO:0000256" key="1">
    <source>
        <dbReference type="PROSITE-ProRule" id="PRU00708"/>
    </source>
</evidence>
<dbReference type="Pfam" id="PF13812">
    <property type="entry name" value="PPR_3"/>
    <property type="match status" value="1"/>
</dbReference>
<dbReference type="OrthoDB" id="428658at2759"/>